<dbReference type="SMART" id="SM00355">
    <property type="entry name" value="ZnF_C2H2"/>
    <property type="match status" value="3"/>
</dbReference>
<dbReference type="Pfam" id="PF23561">
    <property type="entry name" value="zf-C2H2_15"/>
    <property type="match status" value="1"/>
</dbReference>
<evidence type="ECO:0000256" key="6">
    <source>
        <dbReference type="ARBA" id="ARBA00023242"/>
    </source>
</evidence>
<dbReference type="OMA" id="QEQVTVC"/>
<sequence length="395" mass="43984">MADDSPPGSPLSDLSSDAFEIDEENERMAAETHMPPAKRQKTSSDESLRNAHTSRNIKMEGTDGYCSSDTEGDIPDSPSIIQRPEDALDDLHEQITVCAWLGCTRGDLGDMDQLVDHLHHDHIDSRPKKYTCEWLGCPRKSQPQASAYALKAHMRSHTGEKPFYCALPECDRAFTRSDALAKHMRTVHETEALRPSDPIPKHLHDISRPGHGQLKVVMKPFPDANPVAGAQISPVVDPSSLATSYPPELGITLEEEAKGPVELWKLLRKQIKWAEEEGEALRKQCELMEELRKREWMEKEVLLDSAIAKDLEWHKKRKEMLAGLAKFPIQTREEHSAMNEGSNSPSIRGLAFTPNRAMSPNGGTPFSPRDLTPLEQSQGPVETDVAEVLASMAHA</sequence>
<evidence type="ECO:0000256" key="4">
    <source>
        <dbReference type="ARBA" id="ARBA00022771"/>
    </source>
</evidence>
<evidence type="ECO:0000256" key="7">
    <source>
        <dbReference type="PROSITE-ProRule" id="PRU00042"/>
    </source>
</evidence>
<evidence type="ECO:0000259" key="9">
    <source>
        <dbReference type="PROSITE" id="PS50157"/>
    </source>
</evidence>
<dbReference type="FunFam" id="3.30.160.60:FF:000201">
    <property type="entry name" value="C2H2 finger domain protein (Gli3)"/>
    <property type="match status" value="1"/>
</dbReference>
<dbReference type="GO" id="GO:0005634">
    <property type="term" value="C:nucleus"/>
    <property type="evidence" value="ECO:0007669"/>
    <property type="project" value="UniProtKB-SubCell"/>
</dbReference>
<reference evidence="11" key="1">
    <citation type="journal article" date="2017" name="Genome Biol. Evol.">
        <title>The complete genome sequence of the phytopathogenic fungus Sclerotinia sclerotiorum reveals insights into the genome architecture of broad host range pathogens.</title>
        <authorList>
            <person name="Derbyshire M."/>
            <person name="Denton-Giles M."/>
            <person name="Hegedus D."/>
            <person name="Seifbarghy S."/>
            <person name="Rollins J."/>
            <person name="van Kan J."/>
            <person name="Seidl M.F."/>
            <person name="Faino L."/>
            <person name="Mbengue M."/>
            <person name="Navaud O."/>
            <person name="Raffaele S."/>
            <person name="Hammond-Kosack K."/>
            <person name="Heard S."/>
            <person name="Oliver R."/>
        </authorList>
    </citation>
    <scope>NUCLEOTIDE SEQUENCE [LARGE SCALE GENOMIC DNA]</scope>
    <source>
        <strain evidence="11">ATCC 18683 / 1980 / Ss-1</strain>
    </source>
</reference>
<evidence type="ECO:0000256" key="8">
    <source>
        <dbReference type="SAM" id="MobiDB-lite"/>
    </source>
</evidence>
<dbReference type="RefSeq" id="XP_001597005.1">
    <property type="nucleotide sequence ID" value="XM_001596955.1"/>
</dbReference>
<dbReference type="VEuPathDB" id="FungiDB:sscle_01g010620"/>
<dbReference type="PROSITE" id="PS00028">
    <property type="entry name" value="ZINC_FINGER_C2H2_1"/>
    <property type="match status" value="1"/>
</dbReference>
<evidence type="ECO:0000256" key="2">
    <source>
        <dbReference type="ARBA" id="ARBA00022723"/>
    </source>
</evidence>
<organism evidence="10 11">
    <name type="scientific">Sclerotinia sclerotiorum (strain ATCC 18683 / 1980 / Ss-1)</name>
    <name type="common">White mold</name>
    <name type="synonym">Whetzelinia sclerotiorum</name>
    <dbReference type="NCBI Taxonomy" id="665079"/>
    <lineage>
        <taxon>Eukaryota</taxon>
        <taxon>Fungi</taxon>
        <taxon>Dikarya</taxon>
        <taxon>Ascomycota</taxon>
        <taxon>Pezizomycotina</taxon>
        <taxon>Leotiomycetes</taxon>
        <taxon>Helotiales</taxon>
        <taxon>Sclerotiniaceae</taxon>
        <taxon>Sclerotinia</taxon>
    </lineage>
</organism>
<evidence type="ECO:0000313" key="10">
    <source>
        <dbReference type="EMBL" id="APA06292.1"/>
    </source>
</evidence>
<comment type="subcellular location">
    <subcellularLocation>
        <location evidence="1">Nucleus</location>
    </subcellularLocation>
</comment>
<dbReference type="InterPro" id="IPR056436">
    <property type="entry name" value="Znf-C2H2_ZIC1-5/GLI1-3-like"/>
</dbReference>
<feature type="domain" description="C2H2-type" evidence="9">
    <location>
        <begin position="163"/>
        <end position="193"/>
    </location>
</feature>
<accession>A0A1D9PUT8</accession>
<dbReference type="GO" id="GO:0006357">
    <property type="term" value="P:regulation of transcription by RNA polymerase II"/>
    <property type="evidence" value="ECO:0007669"/>
    <property type="project" value="InterPro"/>
</dbReference>
<keyword evidence="5" id="KW-0862">Zinc</keyword>
<feature type="region of interest" description="Disordered" evidence="8">
    <location>
        <begin position="333"/>
        <end position="381"/>
    </location>
</feature>
<dbReference type="EMBL" id="CP017814">
    <property type="protein sequence ID" value="APA06292.1"/>
    <property type="molecule type" value="Genomic_DNA"/>
</dbReference>
<dbReference type="SUPFAM" id="SSF57667">
    <property type="entry name" value="beta-beta-alpha zinc fingers"/>
    <property type="match status" value="1"/>
</dbReference>
<dbReference type="PROSITE" id="PS50157">
    <property type="entry name" value="ZINC_FINGER_C2H2_2"/>
    <property type="match status" value="2"/>
</dbReference>
<feature type="compositionally biased region" description="Low complexity" evidence="8">
    <location>
        <begin position="1"/>
        <end position="17"/>
    </location>
</feature>
<keyword evidence="3" id="KW-0677">Repeat</keyword>
<dbReference type="AlphaFoldDB" id="A0A1D9PUT8"/>
<dbReference type="FunFam" id="3.30.160.60:FF:000031">
    <property type="entry name" value="GLI family zinc finger 3"/>
    <property type="match status" value="1"/>
</dbReference>
<dbReference type="KEGG" id="ssl:SS1G_01198"/>
<proteinExistence type="predicted"/>
<dbReference type="GO" id="GO:0008270">
    <property type="term" value="F:zinc ion binding"/>
    <property type="evidence" value="ECO:0007669"/>
    <property type="project" value="UniProtKB-KW"/>
</dbReference>
<name>A0A1D9PUT8_SCLS1</name>
<evidence type="ECO:0000256" key="1">
    <source>
        <dbReference type="ARBA" id="ARBA00004123"/>
    </source>
</evidence>
<dbReference type="PANTHER" id="PTHR45718">
    <property type="entry name" value="TRANSCRIPTIONAL ACTIVATOR CUBITUS INTERRUPTUS"/>
    <property type="match status" value="1"/>
</dbReference>
<feature type="domain" description="C2H2-type" evidence="9">
    <location>
        <begin position="130"/>
        <end position="162"/>
    </location>
</feature>
<feature type="region of interest" description="Disordered" evidence="8">
    <location>
        <begin position="1"/>
        <end position="78"/>
    </location>
</feature>
<dbReference type="InterPro" id="IPR036236">
    <property type="entry name" value="Znf_C2H2_sf"/>
</dbReference>
<dbReference type="Gene3D" id="3.30.160.60">
    <property type="entry name" value="Classic Zinc Finger"/>
    <property type="match status" value="3"/>
</dbReference>
<dbReference type="InterPro" id="IPR043359">
    <property type="entry name" value="GLI-like"/>
</dbReference>
<keyword evidence="4 7" id="KW-0863">Zinc-finger</keyword>
<evidence type="ECO:0000256" key="5">
    <source>
        <dbReference type="ARBA" id="ARBA00022833"/>
    </source>
</evidence>
<evidence type="ECO:0000313" key="11">
    <source>
        <dbReference type="Proteomes" id="UP000177798"/>
    </source>
</evidence>
<keyword evidence="6" id="KW-0539">Nucleus</keyword>
<evidence type="ECO:0000256" key="3">
    <source>
        <dbReference type="ARBA" id="ARBA00022737"/>
    </source>
</evidence>
<dbReference type="GO" id="GO:0000977">
    <property type="term" value="F:RNA polymerase II transcription regulatory region sequence-specific DNA binding"/>
    <property type="evidence" value="ECO:0007669"/>
    <property type="project" value="InterPro"/>
</dbReference>
<dbReference type="Proteomes" id="UP000177798">
    <property type="component" value="Chromosome 1"/>
</dbReference>
<protein>
    <recommendedName>
        <fullName evidence="9">C2H2-type domain-containing protein</fullName>
    </recommendedName>
</protein>
<dbReference type="OrthoDB" id="3214149at2759"/>
<gene>
    <name evidence="10" type="ORF">sscle_01g010620</name>
</gene>
<dbReference type="PANTHER" id="PTHR45718:SF4">
    <property type="entry name" value="TRANSCRIPTIONAL ACTIVATOR CUBITUS INTERRUPTUS"/>
    <property type="match status" value="1"/>
</dbReference>
<keyword evidence="2" id="KW-0479">Metal-binding</keyword>
<dbReference type="InterPro" id="IPR013087">
    <property type="entry name" value="Znf_C2H2_type"/>
</dbReference>